<comment type="similarity">
    <text evidence="1">Belongs to the peptidase C40 family.</text>
</comment>
<accession>A0ABV3Z3S7</accession>
<gene>
    <name evidence="6" type="ORF">ABFZ84_01160</name>
</gene>
<sequence>MTATNSFTAVRSRMEIIDAARDWIDTPYRHQASARGAGCDCLGLVRGVWRSLYGDEPEHPPAYTPDWNERHQGEEPLLGAARRNLIERIDGRFEPGDVLVFRVTTDGPAKHCGIVSAPEQFIHAYAGRKVVESWMNRWWQMRIAGVFIFPGAE</sequence>
<dbReference type="InterPro" id="IPR000064">
    <property type="entry name" value="NLP_P60_dom"/>
</dbReference>
<evidence type="ECO:0000259" key="5">
    <source>
        <dbReference type="PROSITE" id="PS51935"/>
    </source>
</evidence>
<dbReference type="EMBL" id="JBEHZE010000001">
    <property type="protein sequence ID" value="MEX6632146.1"/>
    <property type="molecule type" value="Genomic_DNA"/>
</dbReference>
<protein>
    <submittedName>
        <fullName evidence="6">NlpC/P60 family protein</fullName>
    </submittedName>
</protein>
<keyword evidence="7" id="KW-1185">Reference proteome</keyword>
<keyword evidence="3" id="KW-0378">Hydrolase</keyword>
<reference evidence="6 7" key="1">
    <citation type="submission" date="2024-05" db="EMBL/GenBank/DDBJ databases">
        <title>Three bacterial strains, DH-69, EH-24, and ECK-19 isolated from coastal sediments.</title>
        <authorList>
            <person name="Ye Y.-Q."/>
            <person name="Du Z.-J."/>
        </authorList>
    </citation>
    <scope>NUCLEOTIDE SEQUENCE [LARGE SCALE GENOMIC DNA]</scope>
    <source>
        <strain evidence="6 7">ECK-19</strain>
    </source>
</reference>
<keyword evidence="2" id="KW-0645">Protease</keyword>
<dbReference type="SUPFAM" id="SSF54001">
    <property type="entry name" value="Cysteine proteinases"/>
    <property type="match status" value="1"/>
</dbReference>
<comment type="caution">
    <text evidence="6">The sequence shown here is derived from an EMBL/GenBank/DDBJ whole genome shotgun (WGS) entry which is preliminary data.</text>
</comment>
<evidence type="ECO:0000256" key="4">
    <source>
        <dbReference type="ARBA" id="ARBA00022807"/>
    </source>
</evidence>
<keyword evidence="4" id="KW-0788">Thiol protease</keyword>
<evidence type="ECO:0000313" key="6">
    <source>
        <dbReference type="EMBL" id="MEX6632146.1"/>
    </source>
</evidence>
<dbReference type="Pfam" id="PF00877">
    <property type="entry name" value="NLPC_P60"/>
    <property type="match status" value="1"/>
</dbReference>
<dbReference type="NCBIfam" id="TIGR02219">
    <property type="entry name" value="phage_NlpC_fam"/>
    <property type="match status" value="1"/>
</dbReference>
<evidence type="ECO:0000313" key="7">
    <source>
        <dbReference type="Proteomes" id="UP001560685"/>
    </source>
</evidence>
<name>A0ABV3Z3S7_9PROT</name>
<dbReference type="Gene3D" id="3.90.1720.10">
    <property type="entry name" value="endopeptidase domain like (from Nostoc punctiforme)"/>
    <property type="match status" value="1"/>
</dbReference>
<dbReference type="RefSeq" id="WP_369311933.1">
    <property type="nucleotide sequence ID" value="NZ_JBEHZE010000001.1"/>
</dbReference>
<dbReference type="PROSITE" id="PS51935">
    <property type="entry name" value="NLPC_P60"/>
    <property type="match status" value="1"/>
</dbReference>
<dbReference type="Proteomes" id="UP001560685">
    <property type="component" value="Unassembled WGS sequence"/>
</dbReference>
<evidence type="ECO:0000256" key="2">
    <source>
        <dbReference type="ARBA" id="ARBA00022670"/>
    </source>
</evidence>
<dbReference type="InterPro" id="IPR038765">
    <property type="entry name" value="Papain-like_cys_pep_sf"/>
</dbReference>
<evidence type="ECO:0000256" key="1">
    <source>
        <dbReference type="ARBA" id="ARBA00007074"/>
    </source>
</evidence>
<evidence type="ECO:0000256" key="3">
    <source>
        <dbReference type="ARBA" id="ARBA00022801"/>
    </source>
</evidence>
<dbReference type="InterPro" id="IPR011929">
    <property type="entry name" value="Phage_pept_NlpC/P60"/>
</dbReference>
<feature type="domain" description="NlpC/P60" evidence="5">
    <location>
        <begin position="10"/>
        <end position="150"/>
    </location>
</feature>
<organism evidence="6 7">
    <name type="scientific">Hyphococcus lacteus</name>
    <dbReference type="NCBI Taxonomy" id="3143536"/>
    <lineage>
        <taxon>Bacteria</taxon>
        <taxon>Pseudomonadati</taxon>
        <taxon>Pseudomonadota</taxon>
        <taxon>Alphaproteobacteria</taxon>
        <taxon>Parvularculales</taxon>
        <taxon>Parvularculaceae</taxon>
        <taxon>Hyphococcus</taxon>
    </lineage>
</organism>
<proteinExistence type="inferred from homology"/>